<dbReference type="InterPro" id="IPR011991">
    <property type="entry name" value="ArsR-like_HTH"/>
</dbReference>
<dbReference type="AlphaFoldDB" id="A0AAP9H302"/>
<dbReference type="Proteomes" id="UP001171299">
    <property type="component" value="Unassembled WGS sequence"/>
</dbReference>
<dbReference type="InterPro" id="IPR052028">
    <property type="entry name" value="HipA_Ser/Thr_kinase"/>
</dbReference>
<evidence type="ECO:0000256" key="3">
    <source>
        <dbReference type="ARBA" id="ARBA00022777"/>
    </source>
</evidence>
<evidence type="ECO:0000256" key="1">
    <source>
        <dbReference type="ARBA" id="ARBA00010164"/>
    </source>
</evidence>
<dbReference type="PANTHER" id="PTHR37419:SF8">
    <property type="entry name" value="TOXIN YJJJ"/>
    <property type="match status" value="1"/>
</dbReference>
<dbReference type="InterPro" id="IPR012893">
    <property type="entry name" value="HipA-like_C"/>
</dbReference>
<keyword evidence="2" id="KW-0808">Transferase</keyword>
<dbReference type="Proteomes" id="UP000424872">
    <property type="component" value="Chromosome"/>
</dbReference>
<evidence type="ECO:0000256" key="2">
    <source>
        <dbReference type="ARBA" id="ARBA00022679"/>
    </source>
</evidence>
<dbReference type="GO" id="GO:0004674">
    <property type="term" value="F:protein serine/threonine kinase activity"/>
    <property type="evidence" value="ECO:0007669"/>
    <property type="project" value="TreeGrafter"/>
</dbReference>
<evidence type="ECO:0000313" key="5">
    <source>
        <dbReference type="EMBL" id="MDO6409723.1"/>
    </source>
</evidence>
<organism evidence="6 7">
    <name type="scientific">Pantoea phytobeneficialis</name>
    <dbReference type="NCBI Taxonomy" id="2052056"/>
    <lineage>
        <taxon>Bacteria</taxon>
        <taxon>Pseudomonadati</taxon>
        <taxon>Pseudomonadota</taxon>
        <taxon>Gammaproteobacteria</taxon>
        <taxon>Enterobacterales</taxon>
        <taxon>Erwiniaceae</taxon>
        <taxon>Pantoea</taxon>
    </lineage>
</organism>
<dbReference type="NCBIfam" id="NF007297">
    <property type="entry name" value="PRK09775.1"/>
    <property type="match status" value="1"/>
</dbReference>
<reference evidence="7" key="1">
    <citation type="submission" date="2017-11" db="EMBL/GenBank/DDBJ databases">
        <title>Genome sequence of Pantoea sp. MSR2.</title>
        <authorList>
            <person name="Nascimento F.X."/>
        </authorList>
    </citation>
    <scope>NUCLEOTIDE SEQUENCE [LARGE SCALE GENOMIC DNA]</scope>
    <source>
        <strain evidence="7">MSR2</strain>
    </source>
</reference>
<dbReference type="CDD" id="cd00090">
    <property type="entry name" value="HTH_ARSR"/>
    <property type="match status" value="1"/>
</dbReference>
<dbReference type="Pfam" id="PF07804">
    <property type="entry name" value="HipA_C"/>
    <property type="match status" value="1"/>
</dbReference>
<name>A0AAP9H302_9GAMM</name>
<protein>
    <submittedName>
        <fullName evidence="6">Transcriptional regulator</fullName>
    </submittedName>
    <submittedName>
        <fullName evidence="5">Type II toxin-antitoxin system HipA family toxin YjjJ</fullName>
    </submittedName>
</protein>
<proteinExistence type="inferred from homology"/>
<gene>
    <name evidence="5" type="primary">yjjJ</name>
    <name evidence="6" type="ORF">CTZ24_03075</name>
    <name evidence="5" type="ORF">Q3404_24425</name>
</gene>
<dbReference type="PANTHER" id="PTHR37419">
    <property type="entry name" value="SERINE/THREONINE-PROTEIN KINASE TOXIN HIPA"/>
    <property type="match status" value="1"/>
</dbReference>
<keyword evidence="8" id="KW-1185">Reference proteome</keyword>
<comment type="similarity">
    <text evidence="1">Belongs to the HipA Ser/Thr kinase family.</text>
</comment>
<reference evidence="6" key="2">
    <citation type="journal article" date="2020" name="Environ. Microbiol.">
        <title>The extreme plant-growth-promoting properties of Pantoea phytobeneficialis MSR2 revealed by functional and genomic analysis.</title>
        <authorList>
            <person name="Nascimento F.X."/>
            <person name="Hernandez A.G."/>
            <person name="Glick B.R."/>
            <person name="Rossi M.J."/>
        </authorList>
    </citation>
    <scope>NUCLEOTIDE SEQUENCE</scope>
    <source>
        <strain evidence="6">MSR2</strain>
    </source>
</reference>
<accession>A0AAP9H302</accession>
<evidence type="ECO:0000259" key="4">
    <source>
        <dbReference type="Pfam" id="PF07804"/>
    </source>
</evidence>
<dbReference type="KEGG" id="ppho:CTZ24_03075"/>
<reference evidence="5" key="3">
    <citation type="submission" date="2023-07" db="EMBL/GenBank/DDBJ databases">
        <title>The extreme plant-growth-promoting properties of Pantoea phytobeneficialis PF55 revealed by functional and genomic analysis.</title>
        <authorList>
            <person name="Nascimento F.X."/>
            <person name="Marcio R.J."/>
        </authorList>
    </citation>
    <scope>NUCLEOTIDE SEQUENCE</scope>
    <source>
        <strain evidence="5">PF55</strain>
    </source>
</reference>
<dbReference type="GO" id="GO:0005829">
    <property type="term" value="C:cytosol"/>
    <property type="evidence" value="ECO:0007669"/>
    <property type="project" value="TreeGrafter"/>
</dbReference>
<dbReference type="EMBL" id="JAUOOM010000035">
    <property type="protein sequence ID" value="MDO6409723.1"/>
    <property type="molecule type" value="Genomic_DNA"/>
</dbReference>
<evidence type="ECO:0000313" key="7">
    <source>
        <dbReference type="Proteomes" id="UP000424872"/>
    </source>
</evidence>
<evidence type="ECO:0000313" key="8">
    <source>
        <dbReference type="Proteomes" id="UP001171299"/>
    </source>
</evidence>
<sequence length="442" mass="49667">MADITTQLLDGPLGAAELLRRLGISQATLSRQLRQQDQVVRWGKARATRYALLRPLRGESRFPLYRVLPSGQTVQAGWLVRTWPQGSCLHLDEQENGTFYDGLPWFLSDMRPQGFLGRLWGRENAHALGLTEDLRVWSDEQCLMALTVTGMDMPGNCLLGATAYQRWLQQSAPVLLSAGQKIMRYPQLAQQVLNGDEVGSSAAGEQPKFLCYAETAHGEHHCLVKFTVPRQSENSQRWRDLLRAEHLALRQLAETGLAAARSQIIEQGGQLFLEVERFDREGERGRRGMCSLEAVSAEFLGRQQHWPDALRELARQQRLDEASKQRGTLQWAFGRLIANSDMHAGNLSFFTDGEQLQLTPAYDMLPMALAPNSLGHMRDEVNLTLDFSLSGEVWRTASAMAKSYWQTIAAEGAFSEGFRLIARQAQQQLAALDLTLEKMTEK</sequence>
<feature type="domain" description="HipA-like C-terminal" evidence="4">
    <location>
        <begin position="200"/>
        <end position="408"/>
    </location>
</feature>
<dbReference type="GO" id="GO:0006355">
    <property type="term" value="P:regulation of DNA-templated transcription"/>
    <property type="evidence" value="ECO:0007669"/>
    <property type="project" value="UniProtKB-ARBA"/>
</dbReference>
<evidence type="ECO:0000313" key="6">
    <source>
        <dbReference type="EMBL" id="QGR05439.1"/>
    </source>
</evidence>
<keyword evidence="3" id="KW-0418">Kinase</keyword>
<dbReference type="RefSeq" id="WP_208724749.1">
    <property type="nucleotide sequence ID" value="NZ_CP024636.1"/>
</dbReference>
<dbReference type="EMBL" id="CP024636">
    <property type="protein sequence ID" value="QGR05439.1"/>
    <property type="molecule type" value="Genomic_DNA"/>
</dbReference>